<keyword evidence="2" id="KW-1133">Transmembrane helix</keyword>
<feature type="transmembrane region" description="Helical" evidence="2">
    <location>
        <begin position="224"/>
        <end position="241"/>
    </location>
</feature>
<organism evidence="3 4">
    <name type="scientific">Hyaloscypha hepaticicola</name>
    <dbReference type="NCBI Taxonomy" id="2082293"/>
    <lineage>
        <taxon>Eukaryota</taxon>
        <taxon>Fungi</taxon>
        <taxon>Dikarya</taxon>
        <taxon>Ascomycota</taxon>
        <taxon>Pezizomycotina</taxon>
        <taxon>Leotiomycetes</taxon>
        <taxon>Helotiales</taxon>
        <taxon>Hyaloscyphaceae</taxon>
        <taxon>Hyaloscypha</taxon>
    </lineage>
</organism>
<evidence type="ECO:0000313" key="4">
    <source>
        <dbReference type="Proteomes" id="UP000235672"/>
    </source>
</evidence>
<reference evidence="3 4" key="1">
    <citation type="submission" date="2016-05" db="EMBL/GenBank/DDBJ databases">
        <title>A degradative enzymes factory behind the ericoid mycorrhizal symbiosis.</title>
        <authorList>
            <consortium name="DOE Joint Genome Institute"/>
            <person name="Martino E."/>
            <person name="Morin E."/>
            <person name="Grelet G."/>
            <person name="Kuo A."/>
            <person name="Kohler A."/>
            <person name="Daghino S."/>
            <person name="Barry K."/>
            <person name="Choi C."/>
            <person name="Cichocki N."/>
            <person name="Clum A."/>
            <person name="Copeland A."/>
            <person name="Hainaut M."/>
            <person name="Haridas S."/>
            <person name="Labutti K."/>
            <person name="Lindquist E."/>
            <person name="Lipzen A."/>
            <person name="Khouja H.-R."/>
            <person name="Murat C."/>
            <person name="Ohm R."/>
            <person name="Olson A."/>
            <person name="Spatafora J."/>
            <person name="Veneault-Fourrey C."/>
            <person name="Henrissat B."/>
            <person name="Grigoriev I."/>
            <person name="Martin F."/>
            <person name="Perotto S."/>
        </authorList>
    </citation>
    <scope>NUCLEOTIDE SEQUENCE [LARGE SCALE GENOMIC DNA]</scope>
    <source>
        <strain evidence="3 4">UAMH 7357</strain>
    </source>
</reference>
<keyword evidence="4" id="KW-1185">Reference proteome</keyword>
<protein>
    <submittedName>
        <fullName evidence="3">Uncharacterized protein</fullName>
    </submittedName>
</protein>
<dbReference type="AlphaFoldDB" id="A0A2J6QPP9"/>
<feature type="region of interest" description="Disordered" evidence="1">
    <location>
        <begin position="1"/>
        <end position="57"/>
    </location>
</feature>
<dbReference type="Proteomes" id="UP000235672">
    <property type="component" value="Unassembled WGS sequence"/>
</dbReference>
<proteinExistence type="predicted"/>
<keyword evidence="2" id="KW-0472">Membrane</keyword>
<feature type="compositionally biased region" description="Polar residues" evidence="1">
    <location>
        <begin position="18"/>
        <end position="39"/>
    </location>
</feature>
<evidence type="ECO:0000256" key="1">
    <source>
        <dbReference type="SAM" id="MobiDB-lite"/>
    </source>
</evidence>
<evidence type="ECO:0000256" key="2">
    <source>
        <dbReference type="SAM" id="Phobius"/>
    </source>
</evidence>
<gene>
    <name evidence="3" type="ORF">NA56DRAFT_695986</name>
</gene>
<sequence length="250" mass="28001">MDQQHTPEQPEQVDGQKSLGQTTESNFSLPVRSIHSQPSQEDRHPSTDNHGVLSDNLQERKTEFGATFIKRYVPLKLGSTTWKCKVCRSKATQLIHATASLPPDLEFSGSTIGDKLIPTCQKEGCQTQANAIAESFFQNGSPNSQRMDCESCGRDSKMRLCAACRFTRERLRKVSRESQQGKASRDYDEQMGVRAPDLPKVSLLNVHQKFLETQEAAKLLKMDLWVMLHMSVLILLVYTFFSSASSSKGS</sequence>
<keyword evidence="2" id="KW-0812">Transmembrane</keyword>
<dbReference type="EMBL" id="KZ613464">
    <property type="protein sequence ID" value="PMD28222.1"/>
    <property type="molecule type" value="Genomic_DNA"/>
</dbReference>
<name>A0A2J6QPP9_9HELO</name>
<evidence type="ECO:0000313" key="3">
    <source>
        <dbReference type="EMBL" id="PMD28222.1"/>
    </source>
</evidence>
<accession>A0A2J6QPP9</accession>